<proteinExistence type="predicted"/>
<feature type="region of interest" description="Disordered" evidence="1">
    <location>
        <begin position="1"/>
        <end position="22"/>
    </location>
</feature>
<dbReference type="AlphaFoldDB" id="A0A2D2DED4"/>
<accession>A0A2D2DED4</accession>
<evidence type="ECO:0000256" key="1">
    <source>
        <dbReference type="SAM" id="MobiDB-lite"/>
    </source>
</evidence>
<organism evidence="2 3">
    <name type="scientific">Massilia violaceinigra</name>
    <dbReference type="NCBI Taxonomy" id="2045208"/>
    <lineage>
        <taxon>Bacteria</taxon>
        <taxon>Pseudomonadati</taxon>
        <taxon>Pseudomonadota</taxon>
        <taxon>Betaproteobacteria</taxon>
        <taxon>Burkholderiales</taxon>
        <taxon>Oxalobacteraceae</taxon>
        <taxon>Telluria group</taxon>
        <taxon>Massilia</taxon>
    </lineage>
</organism>
<dbReference type="EMBL" id="CP024608">
    <property type="protein sequence ID" value="ATQ73289.1"/>
    <property type="molecule type" value="Genomic_DNA"/>
</dbReference>
<evidence type="ECO:0000313" key="3">
    <source>
        <dbReference type="Proteomes" id="UP000229897"/>
    </source>
</evidence>
<keyword evidence="3" id="KW-1185">Reference proteome</keyword>
<name>A0A2D2DED4_9BURK</name>
<reference evidence="2" key="1">
    <citation type="submission" date="2017-10" db="EMBL/GenBank/DDBJ databases">
        <title>Massilia psychrophilum sp. nov., a novel purple-pigmented bacterium isolated from Tianshan glacier, Xinjiang Municipality, China.</title>
        <authorList>
            <person name="Wang H."/>
        </authorList>
    </citation>
    <scope>NUCLEOTIDE SEQUENCE [LARGE SCALE GENOMIC DNA]</scope>
    <source>
        <strain evidence="2">B2</strain>
    </source>
</reference>
<protein>
    <submittedName>
        <fullName evidence="2">Uncharacterized protein</fullName>
    </submittedName>
</protein>
<evidence type="ECO:0000313" key="2">
    <source>
        <dbReference type="EMBL" id="ATQ73289.1"/>
    </source>
</evidence>
<sequence>MASKSRSSRPIGEDGELGESRMDQLAWNDRDIAELLEASLARPVSSKAQAFYDRMFELTHGKGGKPEEVATDLSDVA</sequence>
<gene>
    <name evidence="2" type="ORF">CR152_01285</name>
</gene>
<dbReference type="Proteomes" id="UP000229897">
    <property type="component" value="Chromosome"/>
</dbReference>
<dbReference type="KEGG" id="mass:CR152_01285"/>